<evidence type="ECO:0000313" key="3">
    <source>
        <dbReference type="Proteomes" id="UP001500058"/>
    </source>
</evidence>
<evidence type="ECO:0000313" key="2">
    <source>
        <dbReference type="EMBL" id="GAA2404522.1"/>
    </source>
</evidence>
<dbReference type="Proteomes" id="UP001500058">
    <property type="component" value="Unassembled WGS sequence"/>
</dbReference>
<protein>
    <submittedName>
        <fullName evidence="2">Uncharacterized protein</fullName>
    </submittedName>
</protein>
<evidence type="ECO:0000256" key="1">
    <source>
        <dbReference type="SAM" id="MobiDB-lite"/>
    </source>
</evidence>
<name>A0ABP5VJ26_9ACTN</name>
<proteinExistence type="predicted"/>
<dbReference type="EMBL" id="BAAATJ010000016">
    <property type="protein sequence ID" value="GAA2404522.1"/>
    <property type="molecule type" value="Genomic_DNA"/>
</dbReference>
<sequence>MLGDAFDGAALARGLAALEDDDRPGAGDAHPLLHHHRLLPEPARLPLAAPAGQAVRATGDRGGTGGARIAPEAVSPRRPWKPRTVQ</sequence>
<keyword evidence="3" id="KW-1185">Reference proteome</keyword>
<organism evidence="2 3">
    <name type="scientific">Streptomyces glaucosporus</name>
    <dbReference type="NCBI Taxonomy" id="284044"/>
    <lineage>
        <taxon>Bacteria</taxon>
        <taxon>Bacillati</taxon>
        <taxon>Actinomycetota</taxon>
        <taxon>Actinomycetes</taxon>
        <taxon>Kitasatosporales</taxon>
        <taxon>Streptomycetaceae</taxon>
        <taxon>Streptomyces</taxon>
    </lineage>
</organism>
<gene>
    <name evidence="2" type="ORF">GCM10010420_35060</name>
</gene>
<feature type="region of interest" description="Disordered" evidence="1">
    <location>
        <begin position="43"/>
        <end position="86"/>
    </location>
</feature>
<reference evidence="3" key="1">
    <citation type="journal article" date="2019" name="Int. J. Syst. Evol. Microbiol.">
        <title>The Global Catalogue of Microorganisms (GCM) 10K type strain sequencing project: providing services to taxonomists for standard genome sequencing and annotation.</title>
        <authorList>
            <consortium name="The Broad Institute Genomics Platform"/>
            <consortium name="The Broad Institute Genome Sequencing Center for Infectious Disease"/>
            <person name="Wu L."/>
            <person name="Ma J."/>
        </authorList>
    </citation>
    <scope>NUCLEOTIDE SEQUENCE [LARGE SCALE GENOMIC DNA]</scope>
    <source>
        <strain evidence="3">JCM 6921</strain>
    </source>
</reference>
<accession>A0ABP5VJ26</accession>
<comment type="caution">
    <text evidence="2">The sequence shown here is derived from an EMBL/GenBank/DDBJ whole genome shotgun (WGS) entry which is preliminary data.</text>
</comment>